<reference evidence="1" key="1">
    <citation type="journal article" date="2020" name="Stud. Mycol.">
        <title>101 Dothideomycetes genomes: a test case for predicting lifestyles and emergence of pathogens.</title>
        <authorList>
            <person name="Haridas S."/>
            <person name="Albert R."/>
            <person name="Binder M."/>
            <person name="Bloem J."/>
            <person name="Labutti K."/>
            <person name="Salamov A."/>
            <person name="Andreopoulos B."/>
            <person name="Baker S."/>
            <person name="Barry K."/>
            <person name="Bills G."/>
            <person name="Bluhm B."/>
            <person name="Cannon C."/>
            <person name="Castanera R."/>
            <person name="Culley D."/>
            <person name="Daum C."/>
            <person name="Ezra D."/>
            <person name="Gonzalez J."/>
            <person name="Henrissat B."/>
            <person name="Kuo A."/>
            <person name="Liang C."/>
            <person name="Lipzen A."/>
            <person name="Lutzoni F."/>
            <person name="Magnuson J."/>
            <person name="Mondo S."/>
            <person name="Nolan M."/>
            <person name="Ohm R."/>
            <person name="Pangilinan J."/>
            <person name="Park H.-J."/>
            <person name="Ramirez L."/>
            <person name="Alfaro M."/>
            <person name="Sun H."/>
            <person name="Tritt A."/>
            <person name="Yoshinaga Y."/>
            <person name="Zwiers L.-H."/>
            <person name="Turgeon B."/>
            <person name="Goodwin S."/>
            <person name="Spatafora J."/>
            <person name="Crous P."/>
            <person name="Grigoriev I."/>
        </authorList>
    </citation>
    <scope>NUCLEOTIDE SEQUENCE</scope>
    <source>
        <strain evidence="1">CBS 125425</strain>
    </source>
</reference>
<gene>
    <name evidence="1" type="ORF">EJ04DRAFT_362245</name>
</gene>
<evidence type="ECO:0000313" key="2">
    <source>
        <dbReference type="Proteomes" id="UP000799444"/>
    </source>
</evidence>
<protein>
    <submittedName>
        <fullName evidence="1">Uncharacterized protein</fullName>
    </submittedName>
</protein>
<keyword evidence="2" id="KW-1185">Reference proteome</keyword>
<evidence type="ECO:0000313" key="1">
    <source>
        <dbReference type="EMBL" id="KAF2731758.1"/>
    </source>
</evidence>
<dbReference type="EMBL" id="ML996189">
    <property type="protein sequence ID" value="KAF2731758.1"/>
    <property type="molecule type" value="Genomic_DNA"/>
</dbReference>
<accession>A0A9P4V074</accession>
<proteinExistence type="predicted"/>
<dbReference type="Proteomes" id="UP000799444">
    <property type="component" value="Unassembled WGS sequence"/>
</dbReference>
<dbReference type="AlphaFoldDB" id="A0A9P4V074"/>
<name>A0A9P4V074_9PLEO</name>
<sequence>MTPFSSRLAFPFEPRPSFARCLVVDKECSFVCGSAVPAPATPSGLAAMACCVFGLLRVAMALHLNERVAQGGSRIGWTAI</sequence>
<organism evidence="1 2">
    <name type="scientific">Polyplosphaeria fusca</name>
    <dbReference type="NCBI Taxonomy" id="682080"/>
    <lineage>
        <taxon>Eukaryota</taxon>
        <taxon>Fungi</taxon>
        <taxon>Dikarya</taxon>
        <taxon>Ascomycota</taxon>
        <taxon>Pezizomycotina</taxon>
        <taxon>Dothideomycetes</taxon>
        <taxon>Pleosporomycetidae</taxon>
        <taxon>Pleosporales</taxon>
        <taxon>Tetraplosphaeriaceae</taxon>
        <taxon>Polyplosphaeria</taxon>
    </lineage>
</organism>
<comment type="caution">
    <text evidence="1">The sequence shown here is derived from an EMBL/GenBank/DDBJ whole genome shotgun (WGS) entry which is preliminary data.</text>
</comment>